<dbReference type="SUPFAM" id="SSF56349">
    <property type="entry name" value="DNA breaking-rejoining enzymes"/>
    <property type="match status" value="1"/>
</dbReference>
<protein>
    <submittedName>
        <fullName evidence="3">Phage integrase SAM-like domain-containing protein</fullName>
    </submittedName>
</protein>
<dbReference type="Proteomes" id="UP000670776">
    <property type="component" value="Unassembled WGS sequence"/>
</dbReference>
<dbReference type="InterPro" id="IPR010998">
    <property type="entry name" value="Integrase_recombinase_N"/>
</dbReference>
<dbReference type="InterPro" id="IPR011010">
    <property type="entry name" value="DNA_brk_join_enz"/>
</dbReference>
<evidence type="ECO:0000256" key="1">
    <source>
        <dbReference type="ARBA" id="ARBA00023125"/>
    </source>
</evidence>
<name>A0ABS4BWS2_9FLAO</name>
<dbReference type="RefSeq" id="WP_209655971.1">
    <property type="nucleotide sequence ID" value="NZ_JAGJCB010000016.1"/>
</dbReference>
<evidence type="ECO:0000313" key="4">
    <source>
        <dbReference type="Proteomes" id="UP000670776"/>
    </source>
</evidence>
<dbReference type="Pfam" id="PF13102">
    <property type="entry name" value="Phage_int_SAM_5"/>
    <property type="match status" value="1"/>
</dbReference>
<keyword evidence="4" id="KW-1185">Reference proteome</keyword>
<proteinExistence type="predicted"/>
<comment type="caution">
    <text evidence="3">The sequence shown here is derived from an EMBL/GenBank/DDBJ whole genome shotgun (WGS) entry which is preliminary data.</text>
</comment>
<evidence type="ECO:0000259" key="2">
    <source>
        <dbReference type="Pfam" id="PF13102"/>
    </source>
</evidence>
<feature type="domain" description="Phage integrase SAM-like" evidence="2">
    <location>
        <begin position="10"/>
        <end position="78"/>
    </location>
</feature>
<evidence type="ECO:0000313" key="3">
    <source>
        <dbReference type="EMBL" id="MBP0905040.1"/>
    </source>
</evidence>
<accession>A0ABS4BWS2</accession>
<sequence length="102" mass="12023">MNENKIFGYTKRIINYNISAIDITKIVHAFITDYEFQLRNVRNCANNTTVKYIKNFNKIIKICLANDWLDKNPFANYTSEVIEVERVYLTEAELQSINLCHL</sequence>
<gene>
    <name evidence="3" type="ORF">J8H85_14465</name>
</gene>
<dbReference type="EMBL" id="JAGJCB010000016">
    <property type="protein sequence ID" value="MBP0905040.1"/>
    <property type="molecule type" value="Genomic_DNA"/>
</dbReference>
<dbReference type="InterPro" id="IPR025269">
    <property type="entry name" value="SAM-like_dom"/>
</dbReference>
<dbReference type="Gene3D" id="1.10.150.130">
    <property type="match status" value="1"/>
</dbReference>
<reference evidence="3 4" key="1">
    <citation type="submission" date="2021-04" db="EMBL/GenBank/DDBJ databases">
        <title>Mariniflexile gromovii gen. nov., sp. nov., a gliding bacterium isolated from the sea urchin Strongylocentrotus intermedius.</title>
        <authorList>
            <person name="Ko S."/>
            <person name="Le V."/>
            <person name="Ahn C.-Y."/>
            <person name="Oh H.-M."/>
        </authorList>
    </citation>
    <scope>NUCLEOTIDE SEQUENCE [LARGE SCALE GENOMIC DNA]</scope>
    <source>
        <strain evidence="3 4">KCTC 12570</strain>
    </source>
</reference>
<keyword evidence="1" id="KW-0238">DNA-binding</keyword>
<organism evidence="3 4">
    <name type="scientific">Mariniflexile gromovii</name>
    <dbReference type="NCBI Taxonomy" id="362523"/>
    <lineage>
        <taxon>Bacteria</taxon>
        <taxon>Pseudomonadati</taxon>
        <taxon>Bacteroidota</taxon>
        <taxon>Flavobacteriia</taxon>
        <taxon>Flavobacteriales</taxon>
        <taxon>Flavobacteriaceae</taxon>
        <taxon>Mariniflexile</taxon>
    </lineage>
</organism>